<proteinExistence type="predicted"/>
<name>A0A6A6PCT5_9PEZI</name>
<dbReference type="InterPro" id="IPR016813">
    <property type="entry name" value="NADH_Ub_cplx-1_21kDa"/>
</dbReference>
<dbReference type="Proteomes" id="UP000799766">
    <property type="component" value="Unassembled WGS sequence"/>
</dbReference>
<protein>
    <recommendedName>
        <fullName evidence="4">NADH-ubiquinone oxidoreductase 21.3 kDa subunit</fullName>
    </recommendedName>
</protein>
<gene>
    <name evidence="2" type="ORF">BDY21DRAFT_332523</name>
</gene>
<keyword evidence="3" id="KW-1185">Reference proteome</keyword>
<dbReference type="AlphaFoldDB" id="A0A6A6PCT5"/>
<reference evidence="2" key="1">
    <citation type="journal article" date="2020" name="Stud. Mycol.">
        <title>101 Dothideomycetes genomes: a test case for predicting lifestyles and emergence of pathogens.</title>
        <authorList>
            <person name="Haridas S."/>
            <person name="Albert R."/>
            <person name="Binder M."/>
            <person name="Bloem J."/>
            <person name="Labutti K."/>
            <person name="Salamov A."/>
            <person name="Andreopoulos B."/>
            <person name="Baker S."/>
            <person name="Barry K."/>
            <person name="Bills G."/>
            <person name="Bluhm B."/>
            <person name="Cannon C."/>
            <person name="Castanera R."/>
            <person name="Culley D."/>
            <person name="Daum C."/>
            <person name="Ezra D."/>
            <person name="Gonzalez J."/>
            <person name="Henrissat B."/>
            <person name="Kuo A."/>
            <person name="Liang C."/>
            <person name="Lipzen A."/>
            <person name="Lutzoni F."/>
            <person name="Magnuson J."/>
            <person name="Mondo S."/>
            <person name="Nolan M."/>
            <person name="Ohm R."/>
            <person name="Pangilinan J."/>
            <person name="Park H.-J."/>
            <person name="Ramirez L."/>
            <person name="Alfaro M."/>
            <person name="Sun H."/>
            <person name="Tritt A."/>
            <person name="Yoshinaga Y."/>
            <person name="Zwiers L.-H."/>
            <person name="Turgeon B."/>
            <person name="Goodwin S."/>
            <person name="Spatafora J."/>
            <person name="Crous P."/>
            <person name="Grigoriev I."/>
        </authorList>
    </citation>
    <scope>NUCLEOTIDE SEQUENCE</scope>
    <source>
        <strain evidence="2">ATCC 16933</strain>
    </source>
</reference>
<dbReference type="PANTHER" id="PTHR37325">
    <property type="entry name" value="OXIDOREDUCTASE 21 KDA SUBUNIT, PUTATIVE (AFU_ORTHOLOGUE AFUA_4G05910)-RELATED"/>
    <property type="match status" value="1"/>
</dbReference>
<feature type="region of interest" description="Disordered" evidence="1">
    <location>
        <begin position="39"/>
        <end position="70"/>
    </location>
</feature>
<sequence>MASKASAMRTFTKYTVQPKGIWASIARILSVDSGRSTGVPLNPQFRNPPPGSNDPNAYDDPTTTPAADIADNPYWKRDMRRRYPRISAVTQADVVGLLSVGSKASPKDEVLKIGDEGKRQLVAVKEEGEKGLAEFFEREKGMAMGVLGEGGLPPMPGGLGPQQNGEKRYMVNEEQSYGDSYPCRTFS</sequence>
<feature type="region of interest" description="Disordered" evidence="1">
    <location>
        <begin position="148"/>
        <end position="187"/>
    </location>
</feature>
<evidence type="ECO:0000256" key="1">
    <source>
        <dbReference type="SAM" id="MobiDB-lite"/>
    </source>
</evidence>
<evidence type="ECO:0000313" key="3">
    <source>
        <dbReference type="Proteomes" id="UP000799766"/>
    </source>
</evidence>
<accession>A0A6A6PCT5</accession>
<dbReference type="EMBL" id="MU001671">
    <property type="protein sequence ID" value="KAF2461557.1"/>
    <property type="molecule type" value="Genomic_DNA"/>
</dbReference>
<dbReference type="OrthoDB" id="2093493at2759"/>
<dbReference type="CDD" id="cd22849">
    <property type="entry name" value="NuzM"/>
    <property type="match status" value="1"/>
</dbReference>
<dbReference type="PANTHER" id="PTHR37325:SF1">
    <property type="entry name" value="OXIDOREDUCTASE 21 KDA SUBUNIT, PUTATIVE (AFU_ORTHOLOGUE AFUA_4G05910)-RELATED"/>
    <property type="match status" value="1"/>
</dbReference>
<evidence type="ECO:0008006" key="4">
    <source>
        <dbReference type="Google" id="ProtNLM"/>
    </source>
</evidence>
<dbReference type="PIRSF" id="PIRSF022976">
    <property type="entry name" value="NADH_Oxi_21kDa"/>
    <property type="match status" value="1"/>
</dbReference>
<evidence type="ECO:0000313" key="2">
    <source>
        <dbReference type="EMBL" id="KAF2461557.1"/>
    </source>
</evidence>
<organism evidence="2 3">
    <name type="scientific">Lineolata rhizophorae</name>
    <dbReference type="NCBI Taxonomy" id="578093"/>
    <lineage>
        <taxon>Eukaryota</taxon>
        <taxon>Fungi</taxon>
        <taxon>Dikarya</taxon>
        <taxon>Ascomycota</taxon>
        <taxon>Pezizomycotina</taxon>
        <taxon>Dothideomycetes</taxon>
        <taxon>Dothideomycetes incertae sedis</taxon>
        <taxon>Lineolatales</taxon>
        <taxon>Lineolataceae</taxon>
        <taxon>Lineolata</taxon>
    </lineage>
</organism>